<protein>
    <recommendedName>
        <fullName evidence="4">Phosphoenolpyruvate phosphomutase</fullName>
    </recommendedName>
</protein>
<dbReference type="RefSeq" id="WP_029614805.1">
    <property type="nucleotide sequence ID" value="NZ_JAUQOQ010000006.1"/>
</dbReference>
<gene>
    <name evidence="2" type="ORF">ACE1YR_08160</name>
</gene>
<comment type="caution">
    <text evidence="2">The sequence shown here is derived from an EMBL/GenBank/DDBJ whole genome shotgun (WGS) entry which is preliminary data.</text>
</comment>
<evidence type="ECO:0008006" key="4">
    <source>
        <dbReference type="Google" id="ProtNLM"/>
    </source>
</evidence>
<dbReference type="EMBL" id="JBHFXX010000005">
    <property type="protein sequence ID" value="MFB3800411.1"/>
    <property type="molecule type" value="Genomic_DNA"/>
</dbReference>
<sequence>MPTSYAHLSFDQLEEAGLNAVIYANHMLRSANMAMRDVAAGILEHGRTLEVEPRCLGIDEILDWVPGTR</sequence>
<organism evidence="2 3">
    <name type="scientific">Pseudomonas boreofloridensis</name>
    <dbReference type="NCBI Taxonomy" id="3064348"/>
    <lineage>
        <taxon>Bacteria</taxon>
        <taxon>Pseudomonadati</taxon>
        <taxon>Pseudomonadota</taxon>
        <taxon>Gammaproteobacteria</taxon>
        <taxon>Pseudomonadales</taxon>
        <taxon>Pseudomonadaceae</taxon>
        <taxon>Pseudomonas</taxon>
    </lineage>
</organism>
<dbReference type="InterPro" id="IPR015813">
    <property type="entry name" value="Pyrv/PenolPyrv_kinase-like_dom"/>
</dbReference>
<accession>A0ABV4Z7C1</accession>
<dbReference type="Proteomes" id="UP001577047">
    <property type="component" value="Unassembled WGS sequence"/>
</dbReference>
<reference evidence="2 3" key="1">
    <citation type="submission" date="2024-09" db="EMBL/GenBank/DDBJ databases">
        <authorList>
            <person name="Fullem K."/>
        </authorList>
    </citation>
    <scope>NUCLEOTIDE SEQUENCE [LARGE SCALE GENOMIC DNA]</scope>
    <source>
        <strain evidence="3">K1(2024)</strain>
    </source>
</reference>
<name>A0ABV4Z7C1_9PSED</name>
<evidence type="ECO:0000313" key="3">
    <source>
        <dbReference type="Proteomes" id="UP001577047"/>
    </source>
</evidence>
<evidence type="ECO:0000256" key="1">
    <source>
        <dbReference type="ARBA" id="ARBA00022723"/>
    </source>
</evidence>
<proteinExistence type="predicted"/>
<keyword evidence="1" id="KW-0479">Metal-binding</keyword>
<evidence type="ECO:0000313" key="2">
    <source>
        <dbReference type="EMBL" id="MFB3800411.1"/>
    </source>
</evidence>
<dbReference type="InterPro" id="IPR040442">
    <property type="entry name" value="Pyrv_kinase-like_dom_sf"/>
</dbReference>
<dbReference type="SUPFAM" id="SSF51621">
    <property type="entry name" value="Phosphoenolpyruvate/pyruvate domain"/>
    <property type="match status" value="1"/>
</dbReference>
<keyword evidence="3" id="KW-1185">Reference proteome</keyword>
<dbReference type="Gene3D" id="3.20.20.60">
    <property type="entry name" value="Phosphoenolpyruvate-binding domains"/>
    <property type="match status" value="1"/>
</dbReference>